<name>A0ACB6RK37_9PLEO</name>
<accession>A0ACB6RK37</accession>
<protein>
    <submittedName>
        <fullName evidence="1">Uncharacterized protein</fullName>
    </submittedName>
</protein>
<evidence type="ECO:0000313" key="1">
    <source>
        <dbReference type="EMBL" id="KAF2621524.1"/>
    </source>
</evidence>
<organism evidence="1 2">
    <name type="scientific">Macroventuria anomochaeta</name>
    <dbReference type="NCBI Taxonomy" id="301207"/>
    <lineage>
        <taxon>Eukaryota</taxon>
        <taxon>Fungi</taxon>
        <taxon>Dikarya</taxon>
        <taxon>Ascomycota</taxon>
        <taxon>Pezizomycotina</taxon>
        <taxon>Dothideomycetes</taxon>
        <taxon>Pleosporomycetidae</taxon>
        <taxon>Pleosporales</taxon>
        <taxon>Pleosporineae</taxon>
        <taxon>Didymellaceae</taxon>
        <taxon>Macroventuria</taxon>
    </lineage>
</organism>
<sequence length="247" mass="28159">MWFRLLVKAVSSHSGSSYKWHEMNFCFCWDLGRCSIHCVGVDPSFQSLLQDILRRMWSQLPPAEPRSLLVPLMEIIIVMYGRSVWSIRDITWRAEKANQSPHCIPDAHAPEPALAISVQQGAVIERDCACEKQSPSLTRSLMFYQSYNMIAQRDSQVMTGLGQAVRQDSGVMRTIAVVTMAILPPTVLSAGLGRKVIFSMSFFDYTLGQGSQSERWSVSEKFWVYWAFAIPLPCLTLGIWFWRQKQI</sequence>
<dbReference type="EMBL" id="MU006754">
    <property type="protein sequence ID" value="KAF2621524.1"/>
    <property type="molecule type" value="Genomic_DNA"/>
</dbReference>
<evidence type="ECO:0000313" key="2">
    <source>
        <dbReference type="Proteomes" id="UP000799754"/>
    </source>
</evidence>
<gene>
    <name evidence="1" type="ORF">BU25DRAFT_426424</name>
</gene>
<comment type="caution">
    <text evidence="1">The sequence shown here is derived from an EMBL/GenBank/DDBJ whole genome shotgun (WGS) entry which is preliminary data.</text>
</comment>
<proteinExistence type="predicted"/>
<dbReference type="Proteomes" id="UP000799754">
    <property type="component" value="Unassembled WGS sequence"/>
</dbReference>
<reference evidence="1" key="1">
    <citation type="journal article" date="2020" name="Stud. Mycol.">
        <title>101 Dothideomycetes genomes: a test case for predicting lifestyles and emergence of pathogens.</title>
        <authorList>
            <person name="Haridas S."/>
            <person name="Albert R."/>
            <person name="Binder M."/>
            <person name="Bloem J."/>
            <person name="Labutti K."/>
            <person name="Salamov A."/>
            <person name="Andreopoulos B."/>
            <person name="Baker S."/>
            <person name="Barry K."/>
            <person name="Bills G."/>
            <person name="Bluhm B."/>
            <person name="Cannon C."/>
            <person name="Castanera R."/>
            <person name="Culley D."/>
            <person name="Daum C."/>
            <person name="Ezra D."/>
            <person name="Gonzalez J."/>
            <person name="Henrissat B."/>
            <person name="Kuo A."/>
            <person name="Liang C."/>
            <person name="Lipzen A."/>
            <person name="Lutzoni F."/>
            <person name="Magnuson J."/>
            <person name="Mondo S."/>
            <person name="Nolan M."/>
            <person name="Ohm R."/>
            <person name="Pangilinan J."/>
            <person name="Park H.-J."/>
            <person name="Ramirez L."/>
            <person name="Alfaro M."/>
            <person name="Sun H."/>
            <person name="Tritt A."/>
            <person name="Yoshinaga Y."/>
            <person name="Zwiers L.-H."/>
            <person name="Turgeon B."/>
            <person name="Goodwin S."/>
            <person name="Spatafora J."/>
            <person name="Crous P."/>
            <person name="Grigoriev I."/>
        </authorList>
    </citation>
    <scope>NUCLEOTIDE SEQUENCE</scope>
    <source>
        <strain evidence="1">CBS 525.71</strain>
    </source>
</reference>
<keyword evidence="2" id="KW-1185">Reference proteome</keyword>